<dbReference type="Proteomes" id="UP001229421">
    <property type="component" value="Unassembled WGS sequence"/>
</dbReference>
<dbReference type="AlphaFoldDB" id="A0AAD8LL00"/>
<accession>A0AAD8LL00</accession>
<keyword evidence="2" id="KW-1185">Reference proteome</keyword>
<protein>
    <submittedName>
        <fullName evidence="1">Uncharacterized protein</fullName>
    </submittedName>
</protein>
<comment type="caution">
    <text evidence="1">The sequence shown here is derived from an EMBL/GenBank/DDBJ whole genome shotgun (WGS) entry which is preliminary data.</text>
</comment>
<evidence type="ECO:0000313" key="1">
    <source>
        <dbReference type="EMBL" id="KAK1440786.1"/>
    </source>
</evidence>
<sequence>MLNYIIELSWVKNVRPHISRISITSNRPLSLSSSFLQTHFNSLIKHPSKDFIFLNPPVFILPRSVLEQNK</sequence>
<dbReference type="EMBL" id="JAUHHV010000001">
    <property type="protein sequence ID" value="KAK1440786.1"/>
    <property type="molecule type" value="Genomic_DNA"/>
</dbReference>
<name>A0AAD8LL00_TARER</name>
<gene>
    <name evidence="1" type="ORF">QVD17_06617</name>
</gene>
<evidence type="ECO:0000313" key="2">
    <source>
        <dbReference type="Proteomes" id="UP001229421"/>
    </source>
</evidence>
<reference evidence="1" key="1">
    <citation type="journal article" date="2023" name="bioRxiv">
        <title>Improved chromosome-level genome assembly for marigold (Tagetes erecta).</title>
        <authorList>
            <person name="Jiang F."/>
            <person name="Yuan L."/>
            <person name="Wang S."/>
            <person name="Wang H."/>
            <person name="Xu D."/>
            <person name="Wang A."/>
            <person name="Fan W."/>
        </authorList>
    </citation>
    <scope>NUCLEOTIDE SEQUENCE</scope>
    <source>
        <strain evidence="1">WSJ</strain>
        <tissue evidence="1">Leaf</tissue>
    </source>
</reference>
<proteinExistence type="predicted"/>
<organism evidence="1 2">
    <name type="scientific">Tagetes erecta</name>
    <name type="common">African marigold</name>
    <dbReference type="NCBI Taxonomy" id="13708"/>
    <lineage>
        <taxon>Eukaryota</taxon>
        <taxon>Viridiplantae</taxon>
        <taxon>Streptophyta</taxon>
        <taxon>Embryophyta</taxon>
        <taxon>Tracheophyta</taxon>
        <taxon>Spermatophyta</taxon>
        <taxon>Magnoliopsida</taxon>
        <taxon>eudicotyledons</taxon>
        <taxon>Gunneridae</taxon>
        <taxon>Pentapetalae</taxon>
        <taxon>asterids</taxon>
        <taxon>campanulids</taxon>
        <taxon>Asterales</taxon>
        <taxon>Asteraceae</taxon>
        <taxon>Asteroideae</taxon>
        <taxon>Heliantheae alliance</taxon>
        <taxon>Tageteae</taxon>
        <taxon>Tagetes</taxon>
    </lineage>
</organism>